<dbReference type="OrthoDB" id="375017at2759"/>
<evidence type="ECO:0000313" key="2">
    <source>
        <dbReference type="Proteomes" id="UP000018538"/>
    </source>
</evidence>
<organism evidence="1 2">
    <name type="scientific">Plasmodium yoelii 17X</name>
    <dbReference type="NCBI Taxonomy" id="1323249"/>
    <lineage>
        <taxon>Eukaryota</taxon>
        <taxon>Sar</taxon>
        <taxon>Alveolata</taxon>
        <taxon>Apicomplexa</taxon>
        <taxon>Aconoidasida</taxon>
        <taxon>Haemosporida</taxon>
        <taxon>Plasmodiidae</taxon>
        <taxon>Plasmodium</taxon>
        <taxon>Plasmodium (Vinckeia)</taxon>
    </lineage>
</organism>
<gene>
    <name evidence="1" type="ORF">YYC_02480</name>
</gene>
<accession>V7PMF8</accession>
<dbReference type="AlphaFoldDB" id="V7PMF8"/>
<keyword evidence="2" id="KW-1185">Reference proteome</keyword>
<name>V7PMF8_PLAYE</name>
<reference evidence="1 2" key="1">
    <citation type="submission" date="2013-11" db="EMBL/GenBank/DDBJ databases">
        <title>The Genome Sequence of Plasmodium yoelii 17X.</title>
        <authorList>
            <consortium name="The Broad Institute Genomics Platform"/>
            <consortium name="The Broad Institute Genome Sequencing Center for Infectious Disease"/>
            <person name="Neafsey D."/>
            <person name="Adams J."/>
            <person name="Walker B."/>
            <person name="Young S.K."/>
            <person name="Zeng Q."/>
            <person name="Gargeya S."/>
            <person name="Fitzgerald M."/>
            <person name="Haas B."/>
            <person name="Abouelleil A."/>
            <person name="Alvarado L."/>
            <person name="Chapman S.B."/>
            <person name="Gainer-Dewar J."/>
            <person name="Goldberg J."/>
            <person name="Griggs A."/>
            <person name="Gujja S."/>
            <person name="Hansen M."/>
            <person name="Howarth C."/>
            <person name="Imamovic A."/>
            <person name="Ireland A."/>
            <person name="Larimer J."/>
            <person name="McCowan C."/>
            <person name="Murphy C."/>
            <person name="Pearson M."/>
            <person name="Poon T.W."/>
            <person name="Priest M."/>
            <person name="Roberts A."/>
            <person name="Saif S."/>
            <person name="Shea T."/>
            <person name="Sykes S."/>
            <person name="Wortman J."/>
            <person name="Nusbaum C."/>
            <person name="Birren B."/>
        </authorList>
    </citation>
    <scope>NUCLEOTIDE SEQUENCE [LARGE SCALE GENOMIC DNA]</scope>
    <source>
        <strain evidence="1 2">17X</strain>
    </source>
</reference>
<dbReference type="EMBL" id="KI635763">
    <property type="protein sequence ID" value="ETB60120.1"/>
    <property type="molecule type" value="Genomic_DNA"/>
</dbReference>
<evidence type="ECO:0000313" key="1">
    <source>
        <dbReference type="EMBL" id="ETB60120.1"/>
    </source>
</evidence>
<sequence length="227" mass="27144">MEERTKTRIKRVMESPYNVNMYYQKKRIKKNIYNFFIFIIESNRKLFTYFYRTPLDQDKSSKILKLLFEVISKDKSLASLFLKHDEIKDGLDDDKIEAIILIKTVQYEKFYKHIPIIASLKNVHFVLIEKEYIESSGFNCLNNPSLIGIKKTENKNNELSNLHEQINNLTKLINSYYTPINIPYLFNNTKYINTKFKVEKVKGKYYGKNLSRKEKKKIRKSIKKNNI</sequence>
<dbReference type="Proteomes" id="UP000018538">
    <property type="component" value="Unassembled WGS sequence"/>
</dbReference>
<proteinExistence type="predicted"/>
<protein>
    <submittedName>
        <fullName evidence="1">Uncharacterized protein</fullName>
    </submittedName>
</protein>